<dbReference type="EMBL" id="FONG01000014">
    <property type="protein sequence ID" value="SFF45412.1"/>
    <property type="molecule type" value="Genomic_DNA"/>
</dbReference>
<organism evidence="4 5">
    <name type="scientific">Actinacidiphila alni</name>
    <dbReference type="NCBI Taxonomy" id="380248"/>
    <lineage>
        <taxon>Bacteria</taxon>
        <taxon>Bacillati</taxon>
        <taxon>Actinomycetota</taxon>
        <taxon>Actinomycetes</taxon>
        <taxon>Kitasatosporales</taxon>
        <taxon>Streptomycetaceae</taxon>
        <taxon>Actinacidiphila</taxon>
    </lineage>
</organism>
<evidence type="ECO:0000256" key="2">
    <source>
        <dbReference type="SAM" id="MobiDB-lite"/>
    </source>
</evidence>
<feature type="region of interest" description="Disordered" evidence="2">
    <location>
        <begin position="192"/>
        <end position="211"/>
    </location>
</feature>
<feature type="region of interest" description="Disordered" evidence="2">
    <location>
        <begin position="2157"/>
        <end position="2177"/>
    </location>
</feature>
<dbReference type="NCBIfam" id="TIGR01443">
    <property type="entry name" value="intein_Cterm"/>
    <property type="match status" value="1"/>
</dbReference>
<evidence type="ECO:0000256" key="1">
    <source>
        <dbReference type="ARBA" id="ARBA00022737"/>
    </source>
</evidence>
<dbReference type="InterPro" id="IPR056823">
    <property type="entry name" value="TEN-like_YD-shell"/>
</dbReference>
<dbReference type="InterPro" id="IPR030934">
    <property type="entry name" value="Intein_C"/>
</dbReference>
<feature type="compositionally biased region" description="Polar residues" evidence="2">
    <location>
        <begin position="838"/>
        <end position="849"/>
    </location>
</feature>
<feature type="region of interest" description="Disordered" evidence="2">
    <location>
        <begin position="1747"/>
        <end position="1857"/>
    </location>
</feature>
<evidence type="ECO:0000313" key="5">
    <source>
        <dbReference type="Proteomes" id="UP000199323"/>
    </source>
</evidence>
<dbReference type="SUPFAM" id="SSF51294">
    <property type="entry name" value="Hedgehog/intein (Hint) domain"/>
    <property type="match status" value="1"/>
</dbReference>
<dbReference type="NCBIfam" id="TIGR01643">
    <property type="entry name" value="YD_repeat_2x"/>
    <property type="match status" value="2"/>
</dbReference>
<dbReference type="Gene3D" id="2.180.10.10">
    <property type="entry name" value="RHS repeat-associated core"/>
    <property type="match status" value="2"/>
</dbReference>
<feature type="region of interest" description="Disordered" evidence="2">
    <location>
        <begin position="92"/>
        <end position="112"/>
    </location>
</feature>
<feature type="compositionally biased region" description="Low complexity" evidence="2">
    <location>
        <begin position="1543"/>
        <end position="1582"/>
    </location>
</feature>
<protein>
    <submittedName>
        <fullName evidence="4">Intein C-terminal splicing region/RHS repeat-associated core domain-containing protein</fullName>
    </submittedName>
</protein>
<dbReference type="PANTHER" id="PTHR32305:SF17">
    <property type="entry name" value="TRNA NUCLEASE WAPA"/>
    <property type="match status" value="1"/>
</dbReference>
<dbReference type="PANTHER" id="PTHR32305">
    <property type="match status" value="1"/>
</dbReference>
<dbReference type="InterPro" id="IPR031325">
    <property type="entry name" value="RHS_repeat"/>
</dbReference>
<gene>
    <name evidence="4" type="ORF">SAMN05216251_114196</name>
</gene>
<dbReference type="STRING" id="380248.SAMN05216251_114196"/>
<dbReference type="Gene3D" id="2.170.16.10">
    <property type="entry name" value="Hedgehog/Intein (Hint) domain"/>
    <property type="match status" value="1"/>
</dbReference>
<dbReference type="Pfam" id="PF07591">
    <property type="entry name" value="PT-HINT"/>
    <property type="match status" value="1"/>
</dbReference>
<feature type="compositionally biased region" description="Polar residues" evidence="2">
    <location>
        <begin position="192"/>
        <end position="206"/>
    </location>
</feature>
<evidence type="ECO:0000259" key="3">
    <source>
        <dbReference type="SMART" id="SM00306"/>
    </source>
</evidence>
<keyword evidence="1" id="KW-0677">Repeat</keyword>
<reference evidence="4 5" key="1">
    <citation type="submission" date="2016-10" db="EMBL/GenBank/DDBJ databases">
        <authorList>
            <person name="de Groot N.N."/>
        </authorList>
    </citation>
    <scope>NUCLEOTIDE SEQUENCE [LARGE SCALE GENOMIC DNA]</scope>
    <source>
        <strain evidence="4 5">CGMCC 4.3510</strain>
    </source>
</reference>
<proteinExistence type="predicted"/>
<feature type="region of interest" description="Disordered" evidence="2">
    <location>
        <begin position="1699"/>
        <end position="1732"/>
    </location>
</feature>
<dbReference type="SMART" id="SM00306">
    <property type="entry name" value="HintN"/>
    <property type="match status" value="1"/>
</dbReference>
<feature type="region of interest" description="Disordered" evidence="2">
    <location>
        <begin position="1541"/>
        <end position="1582"/>
    </location>
</feature>
<name>A0A1I2ISK4_9ACTN</name>
<feature type="compositionally biased region" description="Polar residues" evidence="2">
    <location>
        <begin position="1833"/>
        <end position="1851"/>
    </location>
</feature>
<feature type="domain" description="Hint" evidence="3">
    <location>
        <begin position="1957"/>
        <end position="2058"/>
    </location>
</feature>
<dbReference type="InterPro" id="IPR050708">
    <property type="entry name" value="T6SS_VgrG/RHS"/>
</dbReference>
<dbReference type="InterPro" id="IPR006530">
    <property type="entry name" value="YD"/>
</dbReference>
<feature type="region of interest" description="Disordered" evidence="2">
    <location>
        <begin position="838"/>
        <end position="861"/>
    </location>
</feature>
<dbReference type="InterPro" id="IPR036844">
    <property type="entry name" value="Hint_dom_sf"/>
</dbReference>
<keyword evidence="5" id="KW-1185">Reference proteome</keyword>
<dbReference type="Pfam" id="PF05593">
    <property type="entry name" value="RHS_repeat"/>
    <property type="match status" value="1"/>
</dbReference>
<dbReference type="Pfam" id="PF25023">
    <property type="entry name" value="TEN_YD-shell"/>
    <property type="match status" value="1"/>
</dbReference>
<accession>A0A1I2ISK4</accession>
<dbReference type="NCBIfam" id="TIGR03696">
    <property type="entry name" value="Rhs_assc_core"/>
    <property type="match status" value="1"/>
</dbReference>
<dbReference type="InterPro" id="IPR022385">
    <property type="entry name" value="Rhs_assc_core"/>
</dbReference>
<dbReference type="Proteomes" id="UP000199323">
    <property type="component" value="Unassembled WGS sequence"/>
</dbReference>
<feature type="compositionally biased region" description="Polar residues" evidence="2">
    <location>
        <begin position="149"/>
        <end position="158"/>
    </location>
</feature>
<feature type="region of interest" description="Disordered" evidence="2">
    <location>
        <begin position="139"/>
        <end position="158"/>
    </location>
</feature>
<evidence type="ECO:0000313" key="4">
    <source>
        <dbReference type="EMBL" id="SFF45412.1"/>
    </source>
</evidence>
<dbReference type="InterPro" id="IPR003587">
    <property type="entry name" value="Hint_dom_N"/>
</dbReference>
<sequence>MLVKPRTPSKTSKSAASAAAAPARVTVQVRDHGAATKAGVNGLLFTASVPAGSDGGPVSVAVDYSGFKDAYGGDWSSRLHLVQLPPCALTTPSEPECQKQTPVEDSTNDATGSRITGTVRIASAPASSGMILLGATSGNSSGGGDFSATPLSPSGSWSAGGNSGDFTYSYPISVPPTPGDLTPNVELSYSSQSVDGRLPSTDNQPSWIGEGWDYSPGAVTRSYVPCKDDPAGTAPKTSDNCWAGEILHIVFNGRSQDIVYDASTPTNYSLSADPTAKVELKTMGTTTQNDTYDGDYWKITDGGKTYYYGRNSIPSYGTTHSAWTVPVYGAHDGDPCHKSTFATSSCQQAWQWNLDEVIDAHGNAMVYYYNQHTNYYGANGATTGVKYTREGWLDHIDYGLGNGSTTAPQRVQFTVGDRCVAGTCDPIGSNTANWPDVPWDLNCNSGASCAIHSPAFFATFRLKSIATQIYDSTTKKYKDVDEYSLAQSFPNPNDGNQKPALWLDSITHTADAGTLPLPPVKFSYIRLANRFNVRDGYADLFKMRIAGITTESGESISINYKAPTGCSTATNPSTNTTACFPMYWTPDGLATPFLDWFNKYVVSSVTQNDNTKASPESTVTSYDYSVGKAAWHYDDNEVVKAKYRTYGQWRGYSAVRTLVGEATEGQTVSETRYYQGMNGDTLPGGTTRSANVSLSADVSVPGEATSVADADELAGNVRETVTYRGVGGPAATAVVDDYWVSAAKATRSRTGLPALEAKMVRNAAITNSTAVTSAPQTSWRTDRVSYAYDKSTGLLRYTDDQGDIAKSAQETCATTSYAPVNADLNLVGLVSEVETVQGSCGTGESTTSDGHGAPTGVNRPADVVSDTRTYYDTPAPTSWPPALPASQATPTLGEPTLVAQAQNWAGGAFDYQVKSAAFYDSYGRVSRGWDALGNLTKTDYVTTNGQTTGFTVTNPLDQETITTLDPSRGLATKVVDPNSAITETAYDALGRTTAVWLPGRSKATQTADYTYTYAPSQTSPPAVTTKELTEGGSYTTSVEIYDGMLRSRQTQSQTPQGGRLLTDTFYDSRGLVWKANNAYWDGSSTPGTTLVGTTDPQVTDQILTTYDSLARPVLTESQDRGTVKERIRTVYGGDRVTTIPLTGGTATSTVTDARGRTTETDAYQSTPTVTGDQIIGGSPAATKFTFDAAGSHGQNSAITDPGSNQRSYAYNLLGEKVSQTDPDTGTSTMGYDADGHLTSTTDARGKTISVTYDALGRKSAQYDGPDSASPKLADWTYDNPAVPHSLGRMTASTRYDSAGNAYIQAVNGYNIQGNPTKITTTVPSNVTGLAGSYSYLYAYTPNLGLPLSTTYPAVGNLPSEKVSYGYNSMDMVDSVGGLSTYARDTTFDAFSRVVQVVDGASATNSAVFTNTYDEHTGALNNANISRSTAPENLQDTTYTRDLAGNITKITDSRLGSATDTQCFAYNGLERLTDAWTATDNCAGAPTVAGANPTVGGADPSTTYWTSWTFDVDGNRKTQVNHGTSGISADTTTTYTYGKPGAPATQPDTLTGTQTTAPDGTVTGGSYTYDATGNTTTRTTTPGTDTLVWNDEGQLASFKTTGQDKPTSYTYDADGNQLLRTDPDGRTTLFLSDQDVEYDPSVSGTGAVTATRYVALPGDVTCTRTGPGDAYSYIASNDQATGTTQLTATDHTPTFRLLDPYGNPRGTQPADWPGSKGFVGGTQDPTTGLTRLGARDYDPVLGRFTSADPLFEATDPNQIGGYTYAGDSPVTQSDPSGLSNRDSGGGSTDYSPPASECPPFCSVDGQPHGPSGPHGANRNPDGSQGGGDLGDSGTQEITDNSPTSNDSGTVGSQLYGGGKNKTGSGGGGYWHPAYKGHAVCYGRTGCTMAYNYLLHHPKDVAGAKEIAATYCIDHMSECQHDAQMWDWTIEAEAQLPLLIFDVPELPEAGESKVRACTRNSFTADTKVLEADGETVPIAAVKVGDEVLATDPVTGTTQAETVTDVIVTTTDKDFTDLTVRTGDGPHTITSTQHHPYWDATAHQWKNAADLHPGDKLRRPDGTLLTVAAVRNYHHSETTYNLTVEKLHTYYVLAGQAAVLVHNATPGQKCDLTLGAGPNAREGVGLENGDIEADGVRDLINESGNAHGCHTCNARTPGTKNGDWIPDHQPPSSLVDPGSPQTAYPHCLPCARRQGGVVSQLSQGKSNKEW</sequence>
<feature type="compositionally biased region" description="Polar residues" evidence="2">
    <location>
        <begin position="1768"/>
        <end position="1781"/>
    </location>
</feature>
<dbReference type="CDD" id="cd00081">
    <property type="entry name" value="Hint"/>
    <property type="match status" value="1"/>
</dbReference>